<dbReference type="PANTHER" id="PTHR46060:SF1">
    <property type="entry name" value="MARINER MOS1 TRANSPOSASE-LIKE PROTEIN"/>
    <property type="match status" value="1"/>
</dbReference>
<dbReference type="EMBL" id="BGZK01000410">
    <property type="protein sequence ID" value="GBP42019.1"/>
    <property type="molecule type" value="Genomic_DNA"/>
</dbReference>
<evidence type="ECO:0000313" key="1">
    <source>
        <dbReference type="EMBL" id="GBP42019.1"/>
    </source>
</evidence>
<dbReference type="STRING" id="151549.A0A4C1VUZ1"/>
<organism evidence="1 2">
    <name type="scientific">Eumeta variegata</name>
    <name type="common">Bagworm moth</name>
    <name type="synonym">Eumeta japonica</name>
    <dbReference type="NCBI Taxonomy" id="151549"/>
    <lineage>
        <taxon>Eukaryota</taxon>
        <taxon>Metazoa</taxon>
        <taxon>Ecdysozoa</taxon>
        <taxon>Arthropoda</taxon>
        <taxon>Hexapoda</taxon>
        <taxon>Insecta</taxon>
        <taxon>Pterygota</taxon>
        <taxon>Neoptera</taxon>
        <taxon>Endopterygota</taxon>
        <taxon>Lepidoptera</taxon>
        <taxon>Glossata</taxon>
        <taxon>Ditrysia</taxon>
        <taxon>Tineoidea</taxon>
        <taxon>Psychidae</taxon>
        <taxon>Oiketicinae</taxon>
        <taxon>Eumeta</taxon>
    </lineage>
</organism>
<proteinExistence type="predicted"/>
<dbReference type="InterPro" id="IPR036397">
    <property type="entry name" value="RNaseH_sf"/>
</dbReference>
<accession>A0A4C1VUZ1</accession>
<sequence>MIDYLLKGQTITGYYYADLLHKLQECIQEKRLNLAQTKSSFTKIMQRFTYALTQGKNQRITLGIFAPSTLSPDLGSSLFHLFPKLKPFLGGQKFVTNDDVIDAVDYFAGLEESHFMEGITALERRWTNCVELKGDYVEKLKPLRYVKLSQALIIPPS</sequence>
<dbReference type="Gene3D" id="3.30.420.10">
    <property type="entry name" value="Ribonuclease H-like superfamily/Ribonuclease H"/>
    <property type="match status" value="1"/>
</dbReference>
<keyword evidence="2" id="KW-1185">Reference proteome</keyword>
<evidence type="ECO:0000313" key="2">
    <source>
        <dbReference type="Proteomes" id="UP000299102"/>
    </source>
</evidence>
<comment type="caution">
    <text evidence="1">The sequence shown here is derived from an EMBL/GenBank/DDBJ whole genome shotgun (WGS) entry which is preliminary data.</text>
</comment>
<dbReference type="Proteomes" id="UP000299102">
    <property type="component" value="Unassembled WGS sequence"/>
</dbReference>
<name>A0A4C1VUZ1_EUMVA</name>
<dbReference type="InterPro" id="IPR052709">
    <property type="entry name" value="Transposase-MT_Hybrid"/>
</dbReference>
<dbReference type="AlphaFoldDB" id="A0A4C1VUZ1"/>
<gene>
    <name evidence="1" type="ORF">EVAR_95018_1</name>
</gene>
<dbReference type="PANTHER" id="PTHR46060">
    <property type="entry name" value="MARINER MOS1 TRANSPOSASE-LIKE PROTEIN"/>
    <property type="match status" value="1"/>
</dbReference>
<dbReference type="OrthoDB" id="616263at2759"/>
<reference evidence="1 2" key="1">
    <citation type="journal article" date="2019" name="Commun. Biol.">
        <title>The bagworm genome reveals a unique fibroin gene that provides high tensile strength.</title>
        <authorList>
            <person name="Kono N."/>
            <person name="Nakamura H."/>
            <person name="Ohtoshi R."/>
            <person name="Tomita M."/>
            <person name="Numata K."/>
            <person name="Arakawa K."/>
        </authorList>
    </citation>
    <scope>NUCLEOTIDE SEQUENCE [LARGE SCALE GENOMIC DNA]</scope>
</reference>
<protein>
    <submittedName>
        <fullName evidence="1">Mariner Mos1 transposase</fullName>
    </submittedName>
</protein>
<dbReference type="GO" id="GO:0003676">
    <property type="term" value="F:nucleic acid binding"/>
    <property type="evidence" value="ECO:0007669"/>
    <property type="project" value="InterPro"/>
</dbReference>